<sequence>MSGDYAASFLPYILIPVVGWLMPAVVMGLLFIHIESDA</sequence>
<organism evidence="12 13">
    <name type="scientific">Euhalothece natronophila Z-M001</name>
    <dbReference type="NCBI Taxonomy" id="522448"/>
    <lineage>
        <taxon>Bacteria</taxon>
        <taxon>Bacillati</taxon>
        <taxon>Cyanobacteriota</taxon>
        <taxon>Cyanophyceae</taxon>
        <taxon>Oscillatoriophycideae</taxon>
        <taxon>Chroococcales</taxon>
        <taxon>Halothecacae</taxon>
        <taxon>Halothece cluster</taxon>
        <taxon>Euhalothece</taxon>
    </lineage>
</organism>
<dbReference type="Pfam" id="PF00796">
    <property type="entry name" value="PSI_8"/>
    <property type="match status" value="1"/>
</dbReference>
<dbReference type="GO" id="GO:0009522">
    <property type="term" value="C:photosystem I"/>
    <property type="evidence" value="ECO:0007669"/>
    <property type="project" value="UniProtKB-KW"/>
</dbReference>
<dbReference type="KEGG" id="enn:FRE64_02020"/>
<keyword evidence="10 11" id="KW-0472">Membrane</keyword>
<evidence type="ECO:0000256" key="1">
    <source>
        <dbReference type="ARBA" id="ARBA00003541"/>
    </source>
</evidence>
<dbReference type="OrthoDB" id="467737at2"/>
<dbReference type="Proteomes" id="UP000318453">
    <property type="component" value="Chromosome"/>
</dbReference>
<keyword evidence="8 11" id="KW-1133">Transmembrane helix</keyword>
<keyword evidence="13" id="KW-1185">Reference proteome</keyword>
<dbReference type="RefSeq" id="WP_146294428.1">
    <property type="nucleotide sequence ID" value="NZ_CP042326.1"/>
</dbReference>
<evidence type="ECO:0000256" key="10">
    <source>
        <dbReference type="ARBA" id="ARBA00023136"/>
    </source>
</evidence>
<dbReference type="GO" id="GO:0015979">
    <property type="term" value="P:photosynthesis"/>
    <property type="evidence" value="ECO:0007669"/>
    <property type="project" value="UniProtKB-UniRule"/>
</dbReference>
<evidence type="ECO:0000256" key="6">
    <source>
        <dbReference type="ARBA" id="ARBA00022692"/>
    </source>
</evidence>
<keyword evidence="9 11" id="KW-0793">Thylakoid</keyword>
<dbReference type="HAMAP" id="MF_00431">
    <property type="entry name" value="PSI_PsaI"/>
    <property type="match status" value="1"/>
</dbReference>
<evidence type="ECO:0000313" key="12">
    <source>
        <dbReference type="EMBL" id="QDZ38817.1"/>
    </source>
</evidence>
<dbReference type="AlphaFoldDB" id="A0A5B8NIN1"/>
<evidence type="ECO:0000256" key="9">
    <source>
        <dbReference type="ARBA" id="ARBA00023078"/>
    </source>
</evidence>
<keyword evidence="6 11" id="KW-0812">Transmembrane</keyword>
<name>A0A5B8NIN1_9CHRO</name>
<evidence type="ECO:0000256" key="5">
    <source>
        <dbReference type="ARBA" id="ARBA00022531"/>
    </source>
</evidence>
<evidence type="ECO:0000256" key="4">
    <source>
        <dbReference type="ARBA" id="ARBA00019929"/>
    </source>
</evidence>
<dbReference type="NCBIfam" id="NF008830">
    <property type="entry name" value="PRK11877.1"/>
    <property type="match status" value="1"/>
</dbReference>
<dbReference type="InterPro" id="IPR001302">
    <property type="entry name" value="PSI_PsaI"/>
</dbReference>
<accession>A0A5B8NIN1</accession>
<dbReference type="GO" id="GO:0031676">
    <property type="term" value="C:plasma membrane-derived thylakoid membrane"/>
    <property type="evidence" value="ECO:0007669"/>
    <property type="project" value="UniProtKB-SubCell"/>
</dbReference>
<evidence type="ECO:0000256" key="11">
    <source>
        <dbReference type="HAMAP-Rule" id="MF_00431"/>
    </source>
</evidence>
<evidence type="ECO:0000256" key="7">
    <source>
        <dbReference type="ARBA" id="ARBA00022836"/>
    </source>
</evidence>
<proteinExistence type="inferred from homology"/>
<evidence type="ECO:0000256" key="8">
    <source>
        <dbReference type="ARBA" id="ARBA00022989"/>
    </source>
</evidence>
<dbReference type="NCBIfam" id="TIGR03052">
    <property type="entry name" value="PS_I_psaI"/>
    <property type="match status" value="1"/>
</dbReference>
<keyword evidence="5 11" id="KW-0602">Photosynthesis</keyword>
<evidence type="ECO:0000256" key="2">
    <source>
        <dbReference type="ARBA" id="ARBA00004376"/>
    </source>
</evidence>
<comment type="similarity">
    <text evidence="3 11">Belongs to the PsaI family.</text>
</comment>
<evidence type="ECO:0000256" key="3">
    <source>
        <dbReference type="ARBA" id="ARBA00005252"/>
    </source>
</evidence>
<evidence type="ECO:0000313" key="13">
    <source>
        <dbReference type="Proteomes" id="UP000318453"/>
    </source>
</evidence>
<gene>
    <name evidence="11" type="primary">psaI</name>
    <name evidence="12" type="ORF">FRE64_02020</name>
</gene>
<reference evidence="12" key="1">
    <citation type="submission" date="2019-08" db="EMBL/GenBank/DDBJ databases">
        <title>Carotenoids and Carotenoid Binding Proteins in the Halophilic Cyanobacterium Euhalothece sp. ZM00.</title>
        <authorList>
            <person name="Cho S.M."/>
            <person name="Song J.Y."/>
            <person name="Park Y.-I."/>
        </authorList>
    </citation>
    <scope>NUCLEOTIDE SEQUENCE [LARGE SCALE GENOMIC DNA]</scope>
    <source>
        <strain evidence="12">Z-M001</strain>
    </source>
</reference>
<dbReference type="InterPro" id="IPR036357">
    <property type="entry name" value="PSI_PsaI_sf"/>
</dbReference>
<protein>
    <recommendedName>
        <fullName evidence="4 11">Photosystem I reaction center subunit VIII</fullName>
    </recommendedName>
</protein>
<comment type="subcellular location">
    <subcellularLocation>
        <location evidence="2 11">Cellular thylakoid membrane</location>
        <topology evidence="2 11">Single-pass membrane protein</topology>
    </subcellularLocation>
</comment>
<comment type="function">
    <text evidence="1 11">May help in the organization of the PsaL subunit.</text>
</comment>
<keyword evidence="7 11" id="KW-0603">Photosystem I</keyword>
<dbReference type="SUPFAM" id="SSF81540">
    <property type="entry name" value="Subunit VIII of photosystem I reaction centre, PsaI"/>
    <property type="match status" value="1"/>
</dbReference>
<feature type="transmembrane region" description="Helical" evidence="11">
    <location>
        <begin position="12"/>
        <end position="32"/>
    </location>
</feature>
<dbReference type="EMBL" id="CP042326">
    <property type="protein sequence ID" value="QDZ38817.1"/>
    <property type="molecule type" value="Genomic_DNA"/>
</dbReference>